<evidence type="ECO:0000313" key="2">
    <source>
        <dbReference type="Proteomes" id="UP000547879"/>
    </source>
</evidence>
<accession>A0A7W9YBW8</accession>
<dbReference type="RefSeq" id="WP_183997320.1">
    <property type="nucleotide sequence ID" value="NZ_BMHW01000013.1"/>
</dbReference>
<reference evidence="1 2" key="1">
    <citation type="submission" date="2020-08" db="EMBL/GenBank/DDBJ databases">
        <title>Genomic Encyclopedia of Type Strains, Phase IV (KMG-IV): sequencing the most valuable type-strain genomes for metagenomic binning, comparative biology and taxonomic classification.</title>
        <authorList>
            <person name="Goeker M."/>
        </authorList>
    </citation>
    <scope>NUCLEOTIDE SEQUENCE [LARGE SCALE GENOMIC DNA]</scope>
    <source>
        <strain evidence="1 2">DSM 100734</strain>
    </source>
</reference>
<comment type="caution">
    <text evidence="1">The sequence shown here is derived from an EMBL/GenBank/DDBJ whole genome shotgun (WGS) entry which is preliminary data.</text>
</comment>
<dbReference type="EMBL" id="JACHEG010000011">
    <property type="protein sequence ID" value="MBB6165781.1"/>
    <property type="molecule type" value="Genomic_DNA"/>
</dbReference>
<dbReference type="Proteomes" id="UP000547879">
    <property type="component" value="Unassembled WGS sequence"/>
</dbReference>
<gene>
    <name evidence="1" type="ORF">HNQ72_005629</name>
</gene>
<name>A0A7W9YBW8_9HYPH</name>
<dbReference type="AlphaFoldDB" id="A0A7W9YBW8"/>
<dbReference type="GO" id="GO:0003677">
    <property type="term" value="F:DNA binding"/>
    <property type="evidence" value="ECO:0007669"/>
    <property type="project" value="UniProtKB-KW"/>
</dbReference>
<organism evidence="1 2">
    <name type="scientific">Rhizobium wenxiniae</name>
    <dbReference type="NCBI Taxonomy" id="1737357"/>
    <lineage>
        <taxon>Bacteria</taxon>
        <taxon>Pseudomonadati</taxon>
        <taxon>Pseudomonadota</taxon>
        <taxon>Alphaproteobacteria</taxon>
        <taxon>Hyphomicrobiales</taxon>
        <taxon>Rhizobiaceae</taxon>
        <taxon>Rhizobium/Agrobacterium group</taxon>
        <taxon>Rhizobium</taxon>
    </lineage>
</organism>
<keyword evidence="1" id="KW-0238">DNA-binding</keyword>
<keyword evidence="2" id="KW-1185">Reference proteome</keyword>
<sequence length="144" mass="15827">METLPEATAGLALVLDEMPLRREAYLRLFTPWAADQNLSIQGGDLCHDTVEIEHAKIVILCAGARSIRELWLDGKLCDMANDGPPTVIISDMRDPVEIASALSWGVRGFVPTELAPEQALNTLTFILSGGDFFPSSALIRKERY</sequence>
<proteinExistence type="predicted"/>
<evidence type="ECO:0000313" key="1">
    <source>
        <dbReference type="EMBL" id="MBB6165781.1"/>
    </source>
</evidence>
<protein>
    <submittedName>
        <fullName evidence="1">DNA-binding NarL/FixJ family response regulator</fullName>
    </submittedName>
</protein>